<reference evidence="7" key="2">
    <citation type="submission" date="2018-11" db="EMBL/GenBank/DDBJ databases">
        <authorList>
            <person name="Alioto T."/>
            <person name="Alioto T."/>
        </authorList>
    </citation>
    <scope>NUCLEOTIDE SEQUENCE</scope>
</reference>
<dbReference type="SUPFAM" id="SSF57959">
    <property type="entry name" value="Leucine zipper domain"/>
    <property type="match status" value="1"/>
</dbReference>
<evidence type="ECO:0000313" key="7">
    <source>
        <dbReference type="EMBL" id="VDI57775.1"/>
    </source>
</evidence>
<name>A0A0C5PRM5_MYTGA</name>
<dbReference type="InterPro" id="IPR046347">
    <property type="entry name" value="bZIP_sf"/>
</dbReference>
<dbReference type="GO" id="GO:0000978">
    <property type="term" value="F:RNA polymerase II cis-regulatory region sequence-specific DNA binding"/>
    <property type="evidence" value="ECO:0007669"/>
    <property type="project" value="TreeGrafter"/>
</dbReference>
<dbReference type="EMBL" id="KP713441">
    <property type="protein sequence ID" value="AJQ21552.1"/>
    <property type="molecule type" value="mRNA"/>
</dbReference>
<feature type="domain" description="BZIP" evidence="5">
    <location>
        <begin position="155"/>
        <end position="218"/>
    </location>
</feature>
<dbReference type="PANTHER" id="PTHR23351">
    <property type="entry name" value="FOS TRANSCRIPTION FACTOR-RELATED"/>
    <property type="match status" value="1"/>
</dbReference>
<gene>
    <name evidence="7" type="ORF">MGAL_10B094345</name>
</gene>
<dbReference type="EMBL" id="UYJE01007769">
    <property type="protein sequence ID" value="VDI57775.1"/>
    <property type="molecule type" value="Genomic_DNA"/>
</dbReference>
<keyword evidence="1" id="KW-0805">Transcription regulation</keyword>
<proteinExistence type="evidence at transcript level"/>
<dbReference type="PROSITE" id="PS00036">
    <property type="entry name" value="BZIP_BASIC"/>
    <property type="match status" value="1"/>
</dbReference>
<evidence type="ECO:0000259" key="5">
    <source>
        <dbReference type="PROSITE" id="PS50217"/>
    </source>
</evidence>
<dbReference type="Pfam" id="PF00170">
    <property type="entry name" value="bZIP_1"/>
    <property type="match status" value="1"/>
</dbReference>
<dbReference type="FunFam" id="1.20.5.170:FF:000006">
    <property type="entry name" value="fos-related antigen 2 isoform X1"/>
    <property type="match status" value="1"/>
</dbReference>
<dbReference type="Gene3D" id="1.20.5.170">
    <property type="match status" value="1"/>
</dbReference>
<organism evidence="6">
    <name type="scientific">Mytilus galloprovincialis</name>
    <name type="common">Mediterranean mussel</name>
    <dbReference type="NCBI Taxonomy" id="29158"/>
    <lineage>
        <taxon>Eukaryota</taxon>
        <taxon>Metazoa</taxon>
        <taxon>Spiralia</taxon>
        <taxon>Lophotrochozoa</taxon>
        <taxon>Mollusca</taxon>
        <taxon>Bivalvia</taxon>
        <taxon>Autobranchia</taxon>
        <taxon>Pteriomorphia</taxon>
        <taxon>Mytilida</taxon>
        <taxon>Mytiloidea</taxon>
        <taxon>Mytilidae</taxon>
        <taxon>Mytilinae</taxon>
        <taxon>Mytilus</taxon>
    </lineage>
</organism>
<evidence type="ECO:0000313" key="8">
    <source>
        <dbReference type="Proteomes" id="UP000596742"/>
    </source>
</evidence>
<feature type="compositionally biased region" description="Polar residues" evidence="4">
    <location>
        <begin position="293"/>
        <end position="326"/>
    </location>
</feature>
<dbReference type="GO" id="GO:0000981">
    <property type="term" value="F:DNA-binding transcription factor activity, RNA polymerase II-specific"/>
    <property type="evidence" value="ECO:0007669"/>
    <property type="project" value="TreeGrafter"/>
</dbReference>
<dbReference type="CDD" id="cd14721">
    <property type="entry name" value="bZIP_Fos"/>
    <property type="match status" value="1"/>
</dbReference>
<protein>
    <submittedName>
        <fullName evidence="6">Transcription factor fos-like 1</fullName>
    </submittedName>
</protein>
<feature type="region of interest" description="Disordered" evidence="4">
    <location>
        <begin position="292"/>
        <end position="326"/>
    </location>
</feature>
<dbReference type="InterPro" id="IPR000837">
    <property type="entry name" value="AP-1"/>
</dbReference>
<keyword evidence="2" id="KW-0238">DNA-binding</keyword>
<dbReference type="PRINTS" id="PR00042">
    <property type="entry name" value="LEUZIPPRFOS"/>
</dbReference>
<dbReference type="AlphaFoldDB" id="A0A0C5PRM5"/>
<feature type="region of interest" description="Disordered" evidence="4">
    <location>
        <begin position="80"/>
        <end position="158"/>
    </location>
</feature>
<dbReference type="SMR" id="A0A0C5PRM5"/>
<evidence type="ECO:0000256" key="4">
    <source>
        <dbReference type="SAM" id="MobiDB-lite"/>
    </source>
</evidence>
<feature type="compositionally biased region" description="Low complexity" evidence="4">
    <location>
        <begin position="100"/>
        <end position="110"/>
    </location>
</feature>
<evidence type="ECO:0000256" key="1">
    <source>
        <dbReference type="ARBA" id="ARBA00023015"/>
    </source>
</evidence>
<reference evidence="6" key="1">
    <citation type="journal article" date="2015" name="Fish Shellfish Immunol.">
        <title>An updated molecular basis for mussel immunity.</title>
        <authorList>
            <person name="Gerdol M."/>
            <person name="Venier P."/>
        </authorList>
    </citation>
    <scope>NUCLEOTIDE SEQUENCE</scope>
</reference>
<dbReference type="Proteomes" id="UP000596742">
    <property type="component" value="Unassembled WGS sequence"/>
</dbReference>
<keyword evidence="3" id="KW-0804">Transcription</keyword>
<evidence type="ECO:0000256" key="3">
    <source>
        <dbReference type="ARBA" id="ARBA00023163"/>
    </source>
</evidence>
<evidence type="ECO:0000256" key="2">
    <source>
        <dbReference type="ARBA" id="ARBA00023125"/>
    </source>
</evidence>
<accession>A0A0C5PRM5</accession>
<dbReference type="SMART" id="SM00338">
    <property type="entry name" value="BRLZ"/>
    <property type="match status" value="1"/>
</dbReference>
<dbReference type="PROSITE" id="PS50217">
    <property type="entry name" value="BZIP"/>
    <property type="match status" value="1"/>
</dbReference>
<sequence>MYNSAAEKGENYSEESKYVAKILSNMSNASSVSSYVVPSVSYGVTSASTPTSLLTPSTLSNLEQTFIELQSVPVNSGQNPLTQSGFLPPVVDLHDRSNDGYDYGDSSDSDWTPSKKSRVSESGDSHVTTSYMMSSGPGRKGGRRRNDENLSAEEEERRRIRRERNKLAAAKCRQRRVDHTNRLVNETDGLEKERDNLEIEIQSLQQEKDQLEFILQAHTPVCKVEKQDKQEYSPRTLKIKSEPLEGSCVNACASTRPSTLSFKSEKAMGIPITTPSNGFYFTLDNMVDHTGLTPITNGPNTCSTEASRTTSDSSAENVNSPTLISL</sequence>
<evidence type="ECO:0000313" key="6">
    <source>
        <dbReference type="EMBL" id="AJQ21552.1"/>
    </source>
</evidence>
<keyword evidence="8" id="KW-1185">Reference proteome</keyword>
<dbReference type="PANTHER" id="PTHR23351:SF24">
    <property type="entry name" value="ACTIVATING TRANSCRIPTION FACTOR 3-RELATED"/>
    <property type="match status" value="1"/>
</dbReference>
<dbReference type="OrthoDB" id="5866312at2759"/>
<dbReference type="GO" id="GO:0005634">
    <property type="term" value="C:nucleus"/>
    <property type="evidence" value="ECO:0007669"/>
    <property type="project" value="TreeGrafter"/>
</dbReference>
<dbReference type="InterPro" id="IPR004827">
    <property type="entry name" value="bZIP"/>
</dbReference>